<evidence type="ECO:0000256" key="7">
    <source>
        <dbReference type="ARBA" id="ARBA00023157"/>
    </source>
</evidence>
<evidence type="ECO:0000256" key="6">
    <source>
        <dbReference type="ARBA" id="ARBA00023136"/>
    </source>
</evidence>
<dbReference type="FunFam" id="2.60.40.10:FF:000191">
    <property type="entry name" value="Immunoglobulin superfamily member 3"/>
    <property type="match status" value="1"/>
</dbReference>
<name>A0ABD0XL67_UMBPY</name>
<evidence type="ECO:0000313" key="11">
    <source>
        <dbReference type="EMBL" id="KAL1022168.1"/>
    </source>
</evidence>
<evidence type="ECO:0000256" key="9">
    <source>
        <dbReference type="SAM" id="Phobius"/>
    </source>
</evidence>
<keyword evidence="7" id="KW-1015">Disulfide bond</keyword>
<dbReference type="AlphaFoldDB" id="A0ABD0XL67"/>
<dbReference type="SMART" id="SM00406">
    <property type="entry name" value="IGv"/>
    <property type="match status" value="2"/>
</dbReference>
<dbReference type="Proteomes" id="UP001557470">
    <property type="component" value="Unassembled WGS sequence"/>
</dbReference>
<dbReference type="Gene3D" id="2.60.40.10">
    <property type="entry name" value="Immunoglobulins"/>
    <property type="match status" value="4"/>
</dbReference>
<dbReference type="InterPro" id="IPR003599">
    <property type="entry name" value="Ig_sub"/>
</dbReference>
<dbReference type="InterPro" id="IPR036179">
    <property type="entry name" value="Ig-like_dom_sf"/>
</dbReference>
<dbReference type="PROSITE" id="PS50835">
    <property type="entry name" value="IG_LIKE"/>
    <property type="match status" value="5"/>
</dbReference>
<dbReference type="PANTHER" id="PTHR12207">
    <property type="entry name" value="V-SET AND TRANSMEMBRANE DOMAIN-CONTAINING PROTEIN"/>
    <property type="match status" value="1"/>
</dbReference>
<evidence type="ECO:0000256" key="3">
    <source>
        <dbReference type="ARBA" id="ARBA00022729"/>
    </source>
</evidence>
<keyword evidence="3" id="KW-0732">Signal</keyword>
<dbReference type="EMBL" id="JAGEUA010000001">
    <property type="protein sequence ID" value="KAL1022168.1"/>
    <property type="molecule type" value="Genomic_DNA"/>
</dbReference>
<keyword evidence="6 9" id="KW-0472">Membrane</keyword>
<dbReference type="InterPro" id="IPR013151">
    <property type="entry name" value="Immunoglobulin_dom"/>
</dbReference>
<dbReference type="CDD" id="cd00096">
    <property type="entry name" value="Ig"/>
    <property type="match status" value="1"/>
</dbReference>
<dbReference type="GO" id="GO:0016020">
    <property type="term" value="C:membrane"/>
    <property type="evidence" value="ECO:0007669"/>
    <property type="project" value="UniProtKB-SubCell"/>
</dbReference>
<comment type="subcellular location">
    <subcellularLocation>
        <location evidence="1">Membrane</location>
        <topology evidence="1">Single-pass membrane protein</topology>
    </subcellularLocation>
</comment>
<dbReference type="InterPro" id="IPR007110">
    <property type="entry name" value="Ig-like_dom"/>
</dbReference>
<evidence type="ECO:0000256" key="2">
    <source>
        <dbReference type="ARBA" id="ARBA00022692"/>
    </source>
</evidence>
<dbReference type="InterPro" id="IPR013783">
    <property type="entry name" value="Ig-like_fold"/>
</dbReference>
<feature type="domain" description="Ig-like" evidence="10">
    <location>
        <begin position="283"/>
        <end position="376"/>
    </location>
</feature>
<evidence type="ECO:0000256" key="4">
    <source>
        <dbReference type="ARBA" id="ARBA00022737"/>
    </source>
</evidence>
<gene>
    <name evidence="11" type="ORF">UPYG_G00023020</name>
</gene>
<protein>
    <recommendedName>
        <fullName evidence="10">Ig-like domain-containing protein</fullName>
    </recommendedName>
</protein>
<dbReference type="Pfam" id="PF00047">
    <property type="entry name" value="ig"/>
    <property type="match status" value="1"/>
</dbReference>
<dbReference type="PANTHER" id="PTHR12207:SF3">
    <property type="entry name" value="PROSTAGLANDIN F2 RECEPTOR NEGATIVE REGULATOR"/>
    <property type="match status" value="1"/>
</dbReference>
<evidence type="ECO:0000256" key="8">
    <source>
        <dbReference type="ARBA" id="ARBA00023319"/>
    </source>
</evidence>
<dbReference type="SMART" id="SM00409">
    <property type="entry name" value="IG"/>
    <property type="match status" value="6"/>
</dbReference>
<dbReference type="Pfam" id="PF07686">
    <property type="entry name" value="V-set"/>
    <property type="match status" value="2"/>
</dbReference>
<evidence type="ECO:0000313" key="12">
    <source>
        <dbReference type="Proteomes" id="UP001557470"/>
    </source>
</evidence>
<feature type="domain" description="Ig-like" evidence="10">
    <location>
        <begin position="44"/>
        <end position="145"/>
    </location>
</feature>
<dbReference type="SUPFAM" id="SSF48726">
    <property type="entry name" value="Immunoglobulin"/>
    <property type="match status" value="5"/>
</dbReference>
<feature type="domain" description="Ig-like" evidence="10">
    <location>
        <begin position="667"/>
        <end position="792"/>
    </location>
</feature>
<sequence length="857" mass="93191">MTKDRTGTRVCKMEYLSLLIMILSIDVSKTRVVFVAPGPLIRVEGQPVSIRCDVSDYEGPREQDFEWDMKKDVKTVKVISTFDAYYSDPSLKDRVANGDLAVVRLSDSSVELKIQKVKYSDGATYSCSTPSTDSFYSGNYVAEVTLKVIANTLKVSMDPPEPVVPEGGGINLFCNISRQFTDATYLSVTWSLQKTGLPLVDILSFGPEGVVVTASSYAQRYADGGLRVALRGDGSFGLVISGVTQGDAGKYTCTGKEWTHEAGGKWNSIVQQTVEMGTVSITPTAQSLSVQAKSNTTLNVDDTLTLTCLAAVANLASVALEVTWLMNGRSIISLGRDGVVVNGSSLVGLERARPGDFRLVVRGVLKANEGDYSCRVRVWISRGGPGGGWYQAAEKTSDPVHVLVTRIEPNFAVTLNPQLTPKVTGDPTELMCHVTNITHFPAVGHWAWIGNAQGNLQPGPLYQDRLDSGVIILSRVEPNTFKLRFLRMQDSDKGDYGCSVTAWNPSSQGGMEKSAQKPAPVHTIQWVSKGATLSVVAKRVREATVGGATFEMSCTVLGQNLQDPGYSVQVQTQETVTAVPKTVVSLSPDSVLLHGGATDPNRRDNLVLTKTGPSEFHFRLAGVQLSDRGFYWCEISAWTKQPGQAWTKAAVSPASNKVQINFQETGPLFAVAVRTTSTSLYPRDTAKLECALSVSGASPKSEDLAYEVRWYQRSLRGGHEATLLASVDRFGLVKKDVRNGSSDVSLERIATHTYTLNIYTTQDEDSGEYHCQATPWYFSASTKAWTQGAELTSARVFLAVRFAMWDSLKLPLLYGAVASASVALFSIVLGMVCAHCCCRNTTHTPRTRNKLMELEMD</sequence>
<dbReference type="InterPro" id="IPR051102">
    <property type="entry name" value="IgSF_V-set/TM_domain"/>
</dbReference>
<keyword evidence="4" id="KW-0677">Repeat</keyword>
<reference evidence="11 12" key="1">
    <citation type="submission" date="2024-06" db="EMBL/GenBank/DDBJ databases">
        <authorList>
            <person name="Pan Q."/>
            <person name="Wen M."/>
            <person name="Jouanno E."/>
            <person name="Zahm M."/>
            <person name="Klopp C."/>
            <person name="Cabau C."/>
            <person name="Louis A."/>
            <person name="Berthelot C."/>
            <person name="Parey E."/>
            <person name="Roest Crollius H."/>
            <person name="Montfort J."/>
            <person name="Robinson-Rechavi M."/>
            <person name="Bouchez O."/>
            <person name="Lampietro C."/>
            <person name="Lopez Roques C."/>
            <person name="Donnadieu C."/>
            <person name="Postlethwait J."/>
            <person name="Bobe J."/>
            <person name="Verreycken H."/>
            <person name="Guiguen Y."/>
        </authorList>
    </citation>
    <scope>NUCLEOTIDE SEQUENCE [LARGE SCALE GENOMIC DNA]</scope>
    <source>
        <strain evidence="11">Up_M1</strain>
        <tissue evidence="11">Testis</tissue>
    </source>
</reference>
<keyword evidence="12" id="KW-1185">Reference proteome</keyword>
<evidence type="ECO:0000259" key="10">
    <source>
        <dbReference type="PROSITE" id="PS50835"/>
    </source>
</evidence>
<evidence type="ECO:0000256" key="5">
    <source>
        <dbReference type="ARBA" id="ARBA00022989"/>
    </source>
</evidence>
<dbReference type="InterPro" id="IPR013106">
    <property type="entry name" value="Ig_V-set"/>
</dbReference>
<keyword evidence="5 9" id="KW-1133">Transmembrane helix</keyword>
<keyword evidence="2 9" id="KW-0812">Transmembrane</keyword>
<evidence type="ECO:0000256" key="1">
    <source>
        <dbReference type="ARBA" id="ARBA00004167"/>
    </source>
</evidence>
<organism evidence="11 12">
    <name type="scientific">Umbra pygmaea</name>
    <name type="common">Eastern mudminnow</name>
    <dbReference type="NCBI Taxonomy" id="75934"/>
    <lineage>
        <taxon>Eukaryota</taxon>
        <taxon>Metazoa</taxon>
        <taxon>Chordata</taxon>
        <taxon>Craniata</taxon>
        <taxon>Vertebrata</taxon>
        <taxon>Euteleostomi</taxon>
        <taxon>Actinopterygii</taxon>
        <taxon>Neopterygii</taxon>
        <taxon>Teleostei</taxon>
        <taxon>Protacanthopterygii</taxon>
        <taxon>Esociformes</taxon>
        <taxon>Umbridae</taxon>
        <taxon>Umbra</taxon>
    </lineage>
</organism>
<proteinExistence type="predicted"/>
<feature type="domain" description="Ig-like" evidence="10">
    <location>
        <begin position="409"/>
        <end position="516"/>
    </location>
</feature>
<feature type="transmembrane region" description="Helical" evidence="9">
    <location>
        <begin position="811"/>
        <end position="832"/>
    </location>
</feature>
<keyword evidence="8" id="KW-0393">Immunoglobulin domain</keyword>
<feature type="domain" description="Ig-like" evidence="10">
    <location>
        <begin position="153"/>
        <end position="254"/>
    </location>
</feature>
<comment type="caution">
    <text evidence="11">The sequence shown here is derived from an EMBL/GenBank/DDBJ whole genome shotgun (WGS) entry which is preliminary data.</text>
</comment>
<accession>A0ABD0XL67</accession>